<dbReference type="Gene3D" id="3.40.50.2300">
    <property type="match status" value="1"/>
</dbReference>
<dbReference type="SUPFAM" id="SSF55785">
    <property type="entry name" value="PYP-like sensor domain (PAS domain)"/>
    <property type="match status" value="1"/>
</dbReference>
<dbReference type="SUPFAM" id="SSF52172">
    <property type="entry name" value="CheY-like"/>
    <property type="match status" value="1"/>
</dbReference>
<keyword evidence="8" id="KW-0808">Transferase</keyword>
<evidence type="ECO:0000256" key="1">
    <source>
        <dbReference type="ARBA" id="ARBA00000085"/>
    </source>
</evidence>
<dbReference type="InterPro" id="IPR036097">
    <property type="entry name" value="HisK_dim/P_sf"/>
</dbReference>
<keyword evidence="3 5" id="KW-0597">Phosphoprotein</keyword>
<dbReference type="SMART" id="SM00388">
    <property type="entry name" value="HisKA"/>
    <property type="match status" value="1"/>
</dbReference>
<dbReference type="RefSeq" id="WP_184623549.1">
    <property type="nucleotide sequence ID" value="NZ_JACHCC010000003.1"/>
</dbReference>
<dbReference type="Gene3D" id="1.10.287.130">
    <property type="match status" value="1"/>
</dbReference>
<comment type="caution">
    <text evidence="8">The sequence shown here is derived from an EMBL/GenBank/DDBJ whole genome shotgun (WGS) entry which is preliminary data.</text>
</comment>
<keyword evidence="8" id="KW-0418">Kinase</keyword>
<evidence type="ECO:0000256" key="5">
    <source>
        <dbReference type="PROSITE-ProRule" id="PRU00169"/>
    </source>
</evidence>
<dbReference type="CDD" id="cd00082">
    <property type="entry name" value="HisKA"/>
    <property type="match status" value="1"/>
</dbReference>
<evidence type="ECO:0000313" key="9">
    <source>
        <dbReference type="Proteomes" id="UP000521017"/>
    </source>
</evidence>
<dbReference type="InterPro" id="IPR003661">
    <property type="entry name" value="HisK_dim/P_dom"/>
</dbReference>
<dbReference type="SMART" id="SM00448">
    <property type="entry name" value="REC"/>
    <property type="match status" value="1"/>
</dbReference>
<dbReference type="GO" id="GO:0000155">
    <property type="term" value="F:phosphorelay sensor kinase activity"/>
    <property type="evidence" value="ECO:0007669"/>
    <property type="project" value="InterPro"/>
</dbReference>
<feature type="modified residue" description="4-aspartylphosphate" evidence="5">
    <location>
        <position position="727"/>
    </location>
</feature>
<dbReference type="Proteomes" id="UP000521017">
    <property type="component" value="Unassembled WGS sequence"/>
</dbReference>
<dbReference type="InterPro" id="IPR005467">
    <property type="entry name" value="His_kinase_dom"/>
</dbReference>
<accession>A0A7X0MJ04</accession>
<evidence type="ECO:0000259" key="6">
    <source>
        <dbReference type="PROSITE" id="PS50109"/>
    </source>
</evidence>
<dbReference type="EC" id="2.7.13.3" evidence="2"/>
<organism evidence="8 9">
    <name type="scientific">Pedobacter cryoconitis</name>
    <dbReference type="NCBI Taxonomy" id="188932"/>
    <lineage>
        <taxon>Bacteria</taxon>
        <taxon>Pseudomonadati</taxon>
        <taxon>Bacteroidota</taxon>
        <taxon>Sphingobacteriia</taxon>
        <taxon>Sphingobacteriales</taxon>
        <taxon>Sphingobacteriaceae</taxon>
        <taxon>Pedobacter</taxon>
    </lineage>
</organism>
<keyword evidence="4" id="KW-0902">Two-component regulatory system</keyword>
<name>A0A7X0MJ04_9SPHI</name>
<dbReference type="InterPro" id="IPR035965">
    <property type="entry name" value="PAS-like_dom_sf"/>
</dbReference>
<dbReference type="Gene3D" id="3.30.565.10">
    <property type="entry name" value="Histidine kinase-like ATPase, C-terminal domain"/>
    <property type="match status" value="1"/>
</dbReference>
<dbReference type="Gene3D" id="3.30.450.20">
    <property type="entry name" value="PAS domain"/>
    <property type="match status" value="1"/>
</dbReference>
<sequence length="794" mass="91474">MKYFVNDPNQPDAKMAFLDKLLQLQDAYYSYGSEKSIIKQILFELGEYTTSSTVVLISHEDRNKDYIVQISSTIETVNLENTMMAENEEVNVFEFKSLHLLQCGIKIDNNLSWTIYLIHTCKFDSPLKAVVELTLSVLKGLLADQARQMKKLDALIPGKDKKTIFSNLTYSLDGAIFELTEQAVVKRMWIKDKTRRFLPLEFLTDIELSKAFFDLGSIFASTIEELMVTGEKQECIYPDRSKVNWFSAKFQKVYSARFEARIICEIEDITVEKRLSDQLKLNATEMERINNLLEIGLDISKMCGWEYDLNNKDLIVTKQIHDITGSVHHQGISHRQLLDFFEAKQKLFLLRTLRNSYDHLSSFDLELELVTSHKQKKWIRLSGIPVIESGKVRFFRGILKDITRHNNDRLELIEAKNLAEQVARKRTEILSIMSHEIRTPLNGIIGICNLLNQIALKDKETASYIKQLSFSSDHLLQLVNDFLDLEKLDSKKMELNEKETNLIDLVQQIKMQFLPLIKAKKIELNVHCDEKIPSMLWADELRLSRVLNNLIGNSIKFTEKGEINITLKTVEQSRDFVKILFRIADTGIGIPEHFHNIIFDKFHQVEQSPHRQQQGTGLGLSITKGLLKLFKSEIVLASKPGEGTVFEFEINFRKVLEKNSIDPDEAEPIEPSSLPHFNLLIVDDNQINLLVTKNQVKNFGVDADLAENGYMALELMMNKIYHIVLVDLHMPGMDGYELAKYIQNNYPETKIIIFTADILDEVIIRLENMGVSNVLSKPFKPKEMYDILLKVLEE</sequence>
<dbReference type="InterPro" id="IPR036890">
    <property type="entry name" value="HATPase_C_sf"/>
</dbReference>
<evidence type="ECO:0000256" key="2">
    <source>
        <dbReference type="ARBA" id="ARBA00012438"/>
    </source>
</evidence>
<dbReference type="SUPFAM" id="SSF47384">
    <property type="entry name" value="Homodimeric domain of signal transducing histidine kinase"/>
    <property type="match status" value="1"/>
</dbReference>
<dbReference type="CDD" id="cd16922">
    <property type="entry name" value="HATPase_EvgS-ArcB-TorS-like"/>
    <property type="match status" value="1"/>
</dbReference>
<dbReference type="FunFam" id="3.30.565.10:FF:000010">
    <property type="entry name" value="Sensor histidine kinase RcsC"/>
    <property type="match status" value="1"/>
</dbReference>
<dbReference type="EMBL" id="JACHCC010000003">
    <property type="protein sequence ID" value="MBB6498948.1"/>
    <property type="molecule type" value="Genomic_DNA"/>
</dbReference>
<dbReference type="InterPro" id="IPR011006">
    <property type="entry name" value="CheY-like_superfamily"/>
</dbReference>
<dbReference type="PRINTS" id="PR00344">
    <property type="entry name" value="BCTRLSENSOR"/>
</dbReference>
<comment type="catalytic activity">
    <reaction evidence="1">
        <text>ATP + protein L-histidine = ADP + protein N-phospho-L-histidine.</text>
        <dbReference type="EC" id="2.7.13.3"/>
    </reaction>
</comment>
<gene>
    <name evidence="8" type="ORF">HDF25_001089</name>
</gene>
<evidence type="ECO:0000259" key="7">
    <source>
        <dbReference type="PROSITE" id="PS50110"/>
    </source>
</evidence>
<protein>
    <recommendedName>
        <fullName evidence="2">histidine kinase</fullName>
        <ecNumber evidence="2">2.7.13.3</ecNumber>
    </recommendedName>
</protein>
<feature type="domain" description="Histidine kinase" evidence="6">
    <location>
        <begin position="432"/>
        <end position="654"/>
    </location>
</feature>
<dbReference type="SMART" id="SM00387">
    <property type="entry name" value="HATPase_c"/>
    <property type="match status" value="1"/>
</dbReference>
<dbReference type="PROSITE" id="PS50110">
    <property type="entry name" value="RESPONSE_REGULATORY"/>
    <property type="match status" value="1"/>
</dbReference>
<evidence type="ECO:0000313" key="8">
    <source>
        <dbReference type="EMBL" id="MBB6498948.1"/>
    </source>
</evidence>
<dbReference type="PANTHER" id="PTHR45339:SF1">
    <property type="entry name" value="HYBRID SIGNAL TRANSDUCTION HISTIDINE KINASE J"/>
    <property type="match status" value="1"/>
</dbReference>
<dbReference type="Pfam" id="PF02518">
    <property type="entry name" value="HATPase_c"/>
    <property type="match status" value="1"/>
</dbReference>
<dbReference type="InterPro" id="IPR001789">
    <property type="entry name" value="Sig_transdc_resp-reg_receiver"/>
</dbReference>
<dbReference type="Pfam" id="PF00512">
    <property type="entry name" value="HisKA"/>
    <property type="match status" value="1"/>
</dbReference>
<dbReference type="PROSITE" id="PS50109">
    <property type="entry name" value="HIS_KIN"/>
    <property type="match status" value="1"/>
</dbReference>
<dbReference type="CDD" id="cd17546">
    <property type="entry name" value="REC_hyHK_CKI1_RcsC-like"/>
    <property type="match status" value="1"/>
</dbReference>
<dbReference type="PANTHER" id="PTHR45339">
    <property type="entry name" value="HYBRID SIGNAL TRANSDUCTION HISTIDINE KINASE J"/>
    <property type="match status" value="1"/>
</dbReference>
<dbReference type="AlphaFoldDB" id="A0A7X0MJ04"/>
<dbReference type="SUPFAM" id="SSF55874">
    <property type="entry name" value="ATPase domain of HSP90 chaperone/DNA topoisomerase II/histidine kinase"/>
    <property type="match status" value="1"/>
</dbReference>
<evidence type="ECO:0000256" key="3">
    <source>
        <dbReference type="ARBA" id="ARBA00022553"/>
    </source>
</evidence>
<reference evidence="8 9" key="1">
    <citation type="submission" date="2020-08" db="EMBL/GenBank/DDBJ databases">
        <title>Genomic Encyclopedia of Type Strains, Phase IV (KMG-V): Genome sequencing to study the core and pangenomes of soil and plant-associated prokaryotes.</title>
        <authorList>
            <person name="Whitman W."/>
        </authorList>
    </citation>
    <scope>NUCLEOTIDE SEQUENCE [LARGE SCALE GENOMIC DNA]</scope>
    <source>
        <strain evidence="8 9">M2T3</strain>
    </source>
</reference>
<dbReference type="Pfam" id="PF00072">
    <property type="entry name" value="Response_reg"/>
    <property type="match status" value="1"/>
</dbReference>
<proteinExistence type="predicted"/>
<dbReference type="InterPro" id="IPR003594">
    <property type="entry name" value="HATPase_dom"/>
</dbReference>
<evidence type="ECO:0000256" key="4">
    <source>
        <dbReference type="ARBA" id="ARBA00023012"/>
    </source>
</evidence>
<feature type="domain" description="Response regulatory" evidence="7">
    <location>
        <begin position="678"/>
        <end position="792"/>
    </location>
</feature>
<dbReference type="InterPro" id="IPR004358">
    <property type="entry name" value="Sig_transdc_His_kin-like_C"/>
</dbReference>